<dbReference type="AlphaFoldDB" id="A0A7C6EHF8"/>
<dbReference type="InterPro" id="IPR036388">
    <property type="entry name" value="WH-like_DNA-bd_sf"/>
</dbReference>
<dbReference type="SUPFAM" id="SSF46785">
    <property type="entry name" value="Winged helix' DNA-binding domain"/>
    <property type="match status" value="1"/>
</dbReference>
<reference evidence="1" key="1">
    <citation type="journal article" date="2020" name="mSystems">
        <title>Genome- and Community-Level Interaction Insights into Carbon Utilization and Element Cycling Functions of Hydrothermarchaeota in Hydrothermal Sediment.</title>
        <authorList>
            <person name="Zhou Z."/>
            <person name="Liu Y."/>
            <person name="Xu W."/>
            <person name="Pan J."/>
            <person name="Luo Z.H."/>
            <person name="Li M."/>
        </authorList>
    </citation>
    <scope>NUCLEOTIDE SEQUENCE [LARGE SCALE GENOMIC DNA]</scope>
    <source>
        <strain evidence="1">SpSt-783</strain>
    </source>
</reference>
<comment type="caution">
    <text evidence="1">The sequence shown here is derived from an EMBL/GenBank/DDBJ whole genome shotgun (WGS) entry which is preliminary data.</text>
</comment>
<sequence length="300" mass="35538">MIIDPLDLKILRHLEAQGYVPIDEVINKFHIKQDEIFLRIQNFEENGLITGYGIKLFIPAIAGGRWYRGCAFVDADVEPEIAKMYPLTEEVIVNTTIPQGILPSYSYFFYARDLKHCYRLLNKSFGVKYVEIYKIAEYNIPVPNELTREEWQLIYQLTRSKITFSRIHEILENPCSDVDVQLARLMLNRKNRHGVFSIFPNINWNLIKNFAHIHLAITTRMRPGELKRFLKQHMIPADIFNKFKKKYLQLEFDLWGFSDMIKILEQIKRERRITIYGISIANHNEICDDWVKTFIKEKAH</sequence>
<dbReference type="Gene3D" id="1.10.10.10">
    <property type="entry name" value="Winged helix-like DNA-binding domain superfamily/Winged helix DNA-binding domain"/>
    <property type="match status" value="1"/>
</dbReference>
<dbReference type="EMBL" id="DTHJ01000130">
    <property type="protein sequence ID" value="HHS63143.1"/>
    <property type="molecule type" value="Genomic_DNA"/>
</dbReference>
<accession>A0A7C6EHF8</accession>
<proteinExistence type="predicted"/>
<organism evidence="1">
    <name type="scientific">candidate division WOR-3 bacterium</name>
    <dbReference type="NCBI Taxonomy" id="2052148"/>
    <lineage>
        <taxon>Bacteria</taxon>
        <taxon>Bacteria division WOR-3</taxon>
    </lineage>
</organism>
<evidence type="ECO:0000313" key="1">
    <source>
        <dbReference type="EMBL" id="HHS63143.1"/>
    </source>
</evidence>
<dbReference type="InterPro" id="IPR036390">
    <property type="entry name" value="WH_DNA-bd_sf"/>
</dbReference>
<gene>
    <name evidence="1" type="ORF">ENV70_05990</name>
</gene>
<name>A0A7C6EHF8_UNCW3</name>
<protein>
    <submittedName>
        <fullName evidence="1">Lrp/AsnC family transcriptional regulator</fullName>
    </submittedName>
</protein>